<evidence type="ECO:0000256" key="9">
    <source>
        <dbReference type="SAM" id="MobiDB-lite"/>
    </source>
</evidence>
<dbReference type="Proteomes" id="UP001609175">
    <property type="component" value="Unassembled WGS sequence"/>
</dbReference>
<evidence type="ECO:0000313" key="14">
    <source>
        <dbReference type="Proteomes" id="UP001609219"/>
    </source>
</evidence>
<dbReference type="Pfam" id="PF00122">
    <property type="entry name" value="E1-E2_ATPase"/>
    <property type="match status" value="1"/>
</dbReference>
<evidence type="ECO:0000256" key="4">
    <source>
        <dbReference type="ARBA" id="ARBA00022723"/>
    </source>
</evidence>
<keyword evidence="6 8" id="KW-1133">Transmembrane helix</keyword>
<dbReference type="PANTHER" id="PTHR48085">
    <property type="entry name" value="CADMIUM/ZINC-TRANSPORTING ATPASE HMA2-RELATED"/>
    <property type="match status" value="1"/>
</dbReference>
<dbReference type="SUPFAM" id="SSF56784">
    <property type="entry name" value="HAD-like"/>
    <property type="match status" value="1"/>
</dbReference>
<evidence type="ECO:0000256" key="1">
    <source>
        <dbReference type="ARBA" id="ARBA00004651"/>
    </source>
</evidence>
<feature type="region of interest" description="Disordered" evidence="9">
    <location>
        <begin position="635"/>
        <end position="654"/>
    </location>
</feature>
<dbReference type="InterPro" id="IPR018303">
    <property type="entry name" value="ATPase_P-typ_P_site"/>
</dbReference>
<dbReference type="InterPro" id="IPR023298">
    <property type="entry name" value="ATPase_P-typ_TM_dom_sf"/>
</dbReference>
<keyword evidence="5" id="KW-1278">Translocase</keyword>
<dbReference type="SUPFAM" id="SSF81653">
    <property type="entry name" value="Calcium ATPase, transduction domain A"/>
    <property type="match status" value="1"/>
</dbReference>
<dbReference type="Gene3D" id="2.70.150.10">
    <property type="entry name" value="Calcium-transporting ATPase, cytoplasmic transduction domain A"/>
    <property type="match status" value="1"/>
</dbReference>
<feature type="transmembrane region" description="Helical" evidence="8">
    <location>
        <begin position="58"/>
        <end position="73"/>
    </location>
</feature>
<dbReference type="CDD" id="cd02079">
    <property type="entry name" value="P-type_ATPase_HM"/>
    <property type="match status" value="1"/>
</dbReference>
<dbReference type="PRINTS" id="PR00119">
    <property type="entry name" value="CATATPASE"/>
</dbReference>
<evidence type="ECO:0000256" key="8">
    <source>
        <dbReference type="RuleBase" id="RU362081"/>
    </source>
</evidence>
<feature type="transmembrane region" description="Helical" evidence="8">
    <location>
        <begin position="258"/>
        <end position="276"/>
    </location>
</feature>
<evidence type="ECO:0000259" key="10">
    <source>
        <dbReference type="Pfam" id="PF00122"/>
    </source>
</evidence>
<keyword evidence="3 8" id="KW-0812">Transmembrane</keyword>
<dbReference type="Pfam" id="PF00702">
    <property type="entry name" value="Hydrolase"/>
    <property type="match status" value="1"/>
</dbReference>
<keyword evidence="8" id="KW-1003">Cell membrane</keyword>
<proteinExistence type="inferred from homology"/>
<keyword evidence="8" id="KW-0547">Nucleotide-binding</keyword>
<dbReference type="InterPro" id="IPR023299">
    <property type="entry name" value="ATPase_P-typ_cyto_dom_N"/>
</dbReference>
<dbReference type="SFLD" id="SFLDS00003">
    <property type="entry name" value="Haloacid_Dehalogenase"/>
    <property type="match status" value="1"/>
</dbReference>
<feature type="transmembrane region" description="Helical" evidence="8">
    <location>
        <begin position="85"/>
        <end position="101"/>
    </location>
</feature>
<dbReference type="NCBIfam" id="TIGR01525">
    <property type="entry name" value="ATPase-IB_hvy"/>
    <property type="match status" value="1"/>
</dbReference>
<accession>A0ABW7K2J3</accession>
<feature type="transmembrane region" description="Helical" evidence="8">
    <location>
        <begin position="587"/>
        <end position="614"/>
    </location>
</feature>
<keyword evidence="14" id="KW-1185">Reference proteome</keyword>
<feature type="domain" description="P-type ATPase A" evidence="10">
    <location>
        <begin position="138"/>
        <end position="238"/>
    </location>
</feature>
<dbReference type="Gene3D" id="3.40.1110.10">
    <property type="entry name" value="Calcium-transporting ATPase, cytoplasmic domain N"/>
    <property type="match status" value="1"/>
</dbReference>
<evidence type="ECO:0000313" key="13">
    <source>
        <dbReference type="Proteomes" id="UP001609175"/>
    </source>
</evidence>
<evidence type="ECO:0000256" key="3">
    <source>
        <dbReference type="ARBA" id="ARBA00022692"/>
    </source>
</evidence>
<reference evidence="13 14" key="1">
    <citation type="submission" date="2024-10" db="EMBL/GenBank/DDBJ databases">
        <authorList>
            <person name="Riesco R."/>
        </authorList>
    </citation>
    <scope>NUCLEOTIDE SEQUENCE [LARGE SCALE GENOMIC DNA]</scope>
    <source>
        <strain evidence="11 13">NCIMB 15449</strain>
        <strain evidence="12 14">NCIMB 15450</strain>
    </source>
</reference>
<comment type="caution">
    <text evidence="12">The sequence shown here is derived from an EMBL/GenBank/DDBJ whole genome shotgun (WGS) entry which is preliminary data.</text>
</comment>
<dbReference type="RefSeq" id="WP_395115809.1">
    <property type="nucleotide sequence ID" value="NZ_JBIMSN010000025.1"/>
</dbReference>
<dbReference type="EMBL" id="JBIMSN010000025">
    <property type="protein sequence ID" value="MFH5228200.1"/>
    <property type="molecule type" value="Genomic_DNA"/>
</dbReference>
<feature type="region of interest" description="Disordered" evidence="9">
    <location>
        <begin position="1"/>
        <end position="22"/>
    </location>
</feature>
<dbReference type="SFLD" id="SFLDG00002">
    <property type="entry name" value="C1.7:_P-type_atpase_like"/>
    <property type="match status" value="1"/>
</dbReference>
<dbReference type="InterPro" id="IPR027256">
    <property type="entry name" value="P-typ_ATPase_IB"/>
</dbReference>
<evidence type="ECO:0000313" key="12">
    <source>
        <dbReference type="EMBL" id="MFH5228200.1"/>
    </source>
</evidence>
<evidence type="ECO:0000256" key="5">
    <source>
        <dbReference type="ARBA" id="ARBA00022967"/>
    </source>
</evidence>
<dbReference type="InterPro" id="IPR023214">
    <property type="entry name" value="HAD_sf"/>
</dbReference>
<dbReference type="NCBIfam" id="TIGR01512">
    <property type="entry name" value="ATPase-IB2_Cd"/>
    <property type="match status" value="1"/>
</dbReference>
<dbReference type="InterPro" id="IPR044492">
    <property type="entry name" value="P_typ_ATPase_HD_dom"/>
</dbReference>
<feature type="transmembrane region" description="Helical" evidence="8">
    <location>
        <begin position="33"/>
        <end position="52"/>
    </location>
</feature>
<dbReference type="EMBL" id="JBIMSO010000059">
    <property type="protein sequence ID" value="MFH5210138.1"/>
    <property type="molecule type" value="Genomic_DNA"/>
</dbReference>
<dbReference type="PANTHER" id="PTHR48085:SF5">
    <property type="entry name" value="CADMIUM_ZINC-TRANSPORTING ATPASE HMA4-RELATED"/>
    <property type="match status" value="1"/>
</dbReference>
<organism evidence="12 14">
    <name type="scientific">Antrihabitans spumae</name>
    <dbReference type="NCBI Taxonomy" id="3373370"/>
    <lineage>
        <taxon>Bacteria</taxon>
        <taxon>Bacillati</taxon>
        <taxon>Actinomycetota</taxon>
        <taxon>Actinomycetes</taxon>
        <taxon>Mycobacteriales</taxon>
        <taxon>Nocardiaceae</taxon>
        <taxon>Antrihabitans</taxon>
    </lineage>
</organism>
<keyword evidence="4 8" id="KW-0479">Metal-binding</keyword>
<evidence type="ECO:0000313" key="11">
    <source>
        <dbReference type="EMBL" id="MFH5210138.1"/>
    </source>
</evidence>
<sequence>MSDACGCGHDEPLPENEDEHEPEKLWQVTEIRAAAVAGALLLAGLIVGWTGGPHPVELALHVLALLIAGYTFVPSTLKRLVRGKIGVGTLMTIAAVGAVILGEFEEAAMLAFLFAISEGLEEYSVTRTRRGLRALLSLVPATATVLRGEREEVVDAGELRLCEIMIVKPGERIATDGTIRTGRTALDVSAITGESVPVEAGPGDGVFAGSINGNGVLEVEVTADAQDNSLAKIVRIVEAEQSRKGEAQRLADKIAKPLVPAILVVAAVIAAAGSLFGDPRVWIERALVVLVAASPCALAIAVPVTVFAAVGAASKLGVLVKGGAALESLGRVRGIALDKTGTLTRNRPTVIKIATANGTSRAEVLAVAAALEVRSEHPLAKAILAAAGGDVIPAENVEAVTSAGLTGRLYGATVRLGRPGWIEPGSLAADVERMQHAGATAVLIERDGELLGAVAVRDELRPEAAEVVAGLRRDGYYVAMLTGDNERTARAVAADVGIEEVHADLRPEDKARIIEQLGRKRSMAMVGDGVNDAPALATADLGIAMGAMGTDVAIETADVALMGEDLRHLPQALTHARRSRAIMLQNVGLSLAIITVLMPLALFGILGLAAVVLVHEVAEIVVIANGVRAGRAQALPPAAPQEPERVAASVGAQR</sequence>
<evidence type="ECO:0000256" key="2">
    <source>
        <dbReference type="ARBA" id="ARBA00006024"/>
    </source>
</evidence>
<dbReference type="InterPro" id="IPR001757">
    <property type="entry name" value="P_typ_ATPase"/>
</dbReference>
<protein>
    <submittedName>
        <fullName evidence="12">Heavy metal translocating P-type ATPase</fullName>
    </submittedName>
</protein>
<dbReference type="PRINTS" id="PR00941">
    <property type="entry name" value="CDATPASE"/>
</dbReference>
<comment type="similarity">
    <text evidence="2 8">Belongs to the cation transport ATPase (P-type) (TC 3.A.3) family. Type IB subfamily.</text>
</comment>
<feature type="transmembrane region" description="Helical" evidence="8">
    <location>
        <begin position="288"/>
        <end position="313"/>
    </location>
</feature>
<dbReference type="SFLD" id="SFLDF00027">
    <property type="entry name" value="p-type_atpase"/>
    <property type="match status" value="1"/>
</dbReference>
<comment type="subcellular location">
    <subcellularLocation>
        <location evidence="1">Cell membrane</location>
        <topology evidence="1">Multi-pass membrane protein</topology>
    </subcellularLocation>
</comment>
<dbReference type="InterPro" id="IPR036412">
    <property type="entry name" value="HAD-like_sf"/>
</dbReference>
<name>A0ABW7K2J3_9NOCA</name>
<dbReference type="InterPro" id="IPR051014">
    <property type="entry name" value="Cation_Transport_ATPase_IB"/>
</dbReference>
<evidence type="ECO:0000256" key="7">
    <source>
        <dbReference type="ARBA" id="ARBA00023136"/>
    </source>
</evidence>
<dbReference type="InterPro" id="IPR059000">
    <property type="entry name" value="ATPase_P-type_domA"/>
</dbReference>
<dbReference type="PROSITE" id="PS00154">
    <property type="entry name" value="ATPASE_E1_E2"/>
    <property type="match status" value="1"/>
</dbReference>
<keyword evidence="7 8" id="KW-0472">Membrane</keyword>
<dbReference type="Proteomes" id="UP001609219">
    <property type="component" value="Unassembled WGS sequence"/>
</dbReference>
<dbReference type="Gene3D" id="3.40.50.1000">
    <property type="entry name" value="HAD superfamily/HAD-like"/>
    <property type="match status" value="1"/>
</dbReference>
<dbReference type="InterPro" id="IPR008250">
    <property type="entry name" value="ATPase_P-typ_transduc_dom_A_sf"/>
</dbReference>
<keyword evidence="8" id="KW-0067">ATP-binding</keyword>
<evidence type="ECO:0000256" key="6">
    <source>
        <dbReference type="ARBA" id="ARBA00022989"/>
    </source>
</evidence>
<dbReference type="SUPFAM" id="SSF81665">
    <property type="entry name" value="Calcium ATPase, transmembrane domain M"/>
    <property type="match status" value="1"/>
</dbReference>
<dbReference type="NCBIfam" id="TIGR01494">
    <property type="entry name" value="ATPase_P-type"/>
    <property type="match status" value="1"/>
</dbReference>
<gene>
    <name evidence="11" type="ORF">ACHIPZ_18310</name>
    <name evidence="12" type="ORF">ACHIRB_06355</name>
</gene>